<protein>
    <submittedName>
        <fullName evidence="1">RNA polymerase II</fullName>
    </submittedName>
</protein>
<dbReference type="EMBL" id="CP137624">
    <property type="protein sequence ID" value="WPK12066.1"/>
    <property type="molecule type" value="Genomic_DNA"/>
</dbReference>
<keyword evidence="2" id="KW-1185">Reference proteome</keyword>
<name>A0ABZ0RYI4_9BACI</name>
<dbReference type="Proteomes" id="UP001322664">
    <property type="component" value="Chromosome"/>
</dbReference>
<accession>A0ABZ0RYI4</accession>
<organism evidence="1 2">
    <name type="scientific">Lysinibacillus louembei</name>
    <dbReference type="NCBI Taxonomy" id="1470088"/>
    <lineage>
        <taxon>Bacteria</taxon>
        <taxon>Bacillati</taxon>
        <taxon>Bacillota</taxon>
        <taxon>Bacilli</taxon>
        <taxon>Bacillales</taxon>
        <taxon>Bacillaceae</taxon>
        <taxon>Lysinibacillus</taxon>
    </lineage>
</organism>
<gene>
    <name evidence="1" type="ORF">R6U77_19585</name>
</gene>
<proteinExistence type="predicted"/>
<evidence type="ECO:0000313" key="1">
    <source>
        <dbReference type="EMBL" id="WPK12066.1"/>
    </source>
</evidence>
<evidence type="ECO:0000313" key="2">
    <source>
        <dbReference type="Proteomes" id="UP001322664"/>
    </source>
</evidence>
<sequence>MKFAISFFVILVTTISALLFMQFQVYSDHIDLNEHTFNYSQEIEIVYRGESLDIRHHFKNLPNSEIAIVWPNKAENASCFIETEYSCSRLSEDLNTFNSGENGTQSLSYIIPLNGGLKSNELMKDLFIKLKDGTVKYTTLHISTDSEIGGQWVTGLPLVGQQSLSLVNYSMFNGEGNVQDLYWKAGNLALQQMTNTISVYAKKPTTAAFNEKLAKLEFLSDEHIAVVEGENNSQLPSKRILFLPQITTNEIQRHVLFAQLNAMYHFVDTPRWVKEVMVSYLTGSSFGGERATKIIQTLMNKMTDEQLAKWLEQLKALEGKEVTPSVLDEALSAVFGIHTSYFSMNTASKEIFPFLFNDKRTVYLNGEQQKSIDVIFKDGLVLYSAQDVLNGLGYTARKGPKGYYVESATRAFRFPNEPGFYVFNQRRYNTNSEPIVQIAGQYYIEETWLQRLFLVEVQKTEDNINLQTAEMEQEK</sequence>
<dbReference type="RefSeq" id="WP_319836889.1">
    <property type="nucleotide sequence ID" value="NZ_CP137624.1"/>
</dbReference>
<reference evidence="1 2" key="1">
    <citation type="submission" date="2023-09" db="EMBL/GenBank/DDBJ databases">
        <authorList>
            <person name="Page C.A."/>
            <person name="Perez-Diaz I.M."/>
        </authorList>
    </citation>
    <scope>NUCLEOTIDE SEQUENCE [LARGE SCALE GENOMIC DNA]</scope>
    <source>
        <strain evidence="1 2">Ll15</strain>
    </source>
</reference>